<dbReference type="EMBL" id="JAZBJZ010000115">
    <property type="protein sequence ID" value="MEE3719146.1"/>
    <property type="molecule type" value="Genomic_DNA"/>
</dbReference>
<reference evidence="2" key="1">
    <citation type="submission" date="2024-01" db="EMBL/GenBank/DDBJ databases">
        <title>Bank of Algae and Cyanobacteria of the Azores (BACA) strain genomes.</title>
        <authorList>
            <person name="Luz R."/>
            <person name="Cordeiro R."/>
            <person name="Fonseca A."/>
            <person name="Goncalves V."/>
        </authorList>
    </citation>
    <scope>NUCLEOTIDE SEQUENCE</scope>
    <source>
        <strain evidence="2">BACA0141</strain>
    </source>
</reference>
<accession>A0AAW9Q886</accession>
<sequence length="207" mass="22450">MKHFYLDKASLLFFSAILLSVLPSPASAAVFNSVKMHTYQNEVVIAQAVSNRIYRVETVYGAGHIFVRAVNDSDTGFEAFYTNKIGSKVGDRVSIQTNPNINNGTSTITNLRTGLSSPVTTTSIATISPTRFKIETVYSDGHIFARSISNKSNGYEIFYSNSIGSSVGNIVSIETNPSVNNGTSTITDLETNQSSPISRKTYIKVAN</sequence>
<feature type="signal peptide" evidence="1">
    <location>
        <begin position="1"/>
        <end position="28"/>
    </location>
</feature>
<dbReference type="Proteomes" id="UP001333818">
    <property type="component" value="Unassembled WGS sequence"/>
</dbReference>
<evidence type="ECO:0000256" key="1">
    <source>
        <dbReference type="SAM" id="SignalP"/>
    </source>
</evidence>
<evidence type="ECO:0000313" key="2">
    <source>
        <dbReference type="EMBL" id="MEE3719146.1"/>
    </source>
</evidence>
<name>A0AAW9Q886_9CYAN</name>
<proteinExistence type="predicted"/>
<evidence type="ECO:0000313" key="3">
    <source>
        <dbReference type="Proteomes" id="UP001333818"/>
    </source>
</evidence>
<organism evidence="2 3">
    <name type="scientific">Tumidithrix elongata BACA0141</name>
    <dbReference type="NCBI Taxonomy" id="2716417"/>
    <lineage>
        <taxon>Bacteria</taxon>
        <taxon>Bacillati</taxon>
        <taxon>Cyanobacteriota</taxon>
        <taxon>Cyanophyceae</taxon>
        <taxon>Pseudanabaenales</taxon>
        <taxon>Pseudanabaenaceae</taxon>
        <taxon>Tumidithrix</taxon>
        <taxon>Tumidithrix elongata</taxon>
    </lineage>
</organism>
<keyword evidence="1" id="KW-0732">Signal</keyword>
<keyword evidence="3" id="KW-1185">Reference proteome</keyword>
<dbReference type="AlphaFoldDB" id="A0AAW9Q886"/>
<dbReference type="RefSeq" id="WP_330485582.1">
    <property type="nucleotide sequence ID" value="NZ_JAZBJZ010000115.1"/>
</dbReference>
<gene>
    <name evidence="2" type="ORF">V2H45_20585</name>
</gene>
<comment type="caution">
    <text evidence="2">The sequence shown here is derived from an EMBL/GenBank/DDBJ whole genome shotgun (WGS) entry which is preliminary data.</text>
</comment>
<feature type="chain" id="PRO_5043645450" evidence="1">
    <location>
        <begin position="29"/>
        <end position="207"/>
    </location>
</feature>
<protein>
    <submittedName>
        <fullName evidence="2">Uncharacterized protein</fullName>
    </submittedName>
</protein>